<protein>
    <submittedName>
        <fullName evidence="2">Uncharacterized protein</fullName>
    </submittedName>
</protein>
<name>A0A4U5PE82_STECR</name>
<reference evidence="2 3" key="2">
    <citation type="journal article" date="2019" name="G3 (Bethesda)">
        <title>Hybrid Assembly of the Genome of the Entomopathogenic Nematode Steinernema carpocapsae Identifies the X-Chromosome.</title>
        <authorList>
            <person name="Serra L."/>
            <person name="Macchietto M."/>
            <person name="Macias-Munoz A."/>
            <person name="McGill C.J."/>
            <person name="Rodriguez I.M."/>
            <person name="Rodriguez B."/>
            <person name="Murad R."/>
            <person name="Mortazavi A."/>
        </authorList>
    </citation>
    <scope>NUCLEOTIDE SEQUENCE [LARGE SCALE GENOMIC DNA]</scope>
    <source>
        <strain evidence="2 3">ALL</strain>
    </source>
</reference>
<evidence type="ECO:0000313" key="2">
    <source>
        <dbReference type="EMBL" id="TKR94593.1"/>
    </source>
</evidence>
<feature type="region of interest" description="Disordered" evidence="1">
    <location>
        <begin position="97"/>
        <end position="172"/>
    </location>
</feature>
<feature type="compositionally biased region" description="Basic and acidic residues" evidence="1">
    <location>
        <begin position="122"/>
        <end position="154"/>
    </location>
</feature>
<organism evidence="2 3">
    <name type="scientific">Steinernema carpocapsae</name>
    <name type="common">Entomopathogenic nematode</name>
    <dbReference type="NCBI Taxonomy" id="34508"/>
    <lineage>
        <taxon>Eukaryota</taxon>
        <taxon>Metazoa</taxon>
        <taxon>Ecdysozoa</taxon>
        <taxon>Nematoda</taxon>
        <taxon>Chromadorea</taxon>
        <taxon>Rhabditida</taxon>
        <taxon>Tylenchina</taxon>
        <taxon>Panagrolaimomorpha</taxon>
        <taxon>Strongyloidoidea</taxon>
        <taxon>Steinernematidae</taxon>
        <taxon>Steinernema</taxon>
    </lineage>
</organism>
<dbReference type="AlphaFoldDB" id="A0A4U5PE82"/>
<gene>
    <name evidence="2" type="ORF">L596_008858</name>
</gene>
<accession>A0A4U5PE82</accession>
<keyword evidence="3" id="KW-1185">Reference proteome</keyword>
<evidence type="ECO:0000256" key="1">
    <source>
        <dbReference type="SAM" id="MobiDB-lite"/>
    </source>
</evidence>
<evidence type="ECO:0000313" key="3">
    <source>
        <dbReference type="Proteomes" id="UP000298663"/>
    </source>
</evidence>
<proteinExistence type="predicted"/>
<reference evidence="2 3" key="1">
    <citation type="journal article" date="2015" name="Genome Biol.">
        <title>Comparative genomics of Steinernema reveals deeply conserved gene regulatory networks.</title>
        <authorList>
            <person name="Dillman A.R."/>
            <person name="Macchietto M."/>
            <person name="Porter C.F."/>
            <person name="Rogers A."/>
            <person name="Williams B."/>
            <person name="Antoshechkin I."/>
            <person name="Lee M.M."/>
            <person name="Goodwin Z."/>
            <person name="Lu X."/>
            <person name="Lewis E.E."/>
            <person name="Goodrich-Blair H."/>
            <person name="Stock S.P."/>
            <person name="Adams B.J."/>
            <person name="Sternberg P.W."/>
            <person name="Mortazavi A."/>
        </authorList>
    </citation>
    <scope>NUCLEOTIDE SEQUENCE [LARGE SCALE GENOMIC DNA]</scope>
    <source>
        <strain evidence="2 3">ALL</strain>
    </source>
</reference>
<sequence>MLVPKRCFIVAASVSLLIYTVLKYPTVQLILSQTPNHKNLRFALQFLLLLFGSLPKRGIPAPGTQKALRHVASAELLLDASRTQTLQTLPCEERLFQADAEDQSGQEEFLREMPRGSGGRGQEARNQGRRDQDRRPRRQEPPPVHEEDGRDRGAWRGVPEEPVEDLRVVLLD</sequence>
<dbReference type="EMBL" id="AZBU02000002">
    <property type="protein sequence ID" value="TKR94593.1"/>
    <property type="molecule type" value="Genomic_DNA"/>
</dbReference>
<comment type="caution">
    <text evidence="2">The sequence shown here is derived from an EMBL/GenBank/DDBJ whole genome shotgun (WGS) entry which is preliminary data.</text>
</comment>
<dbReference type="Proteomes" id="UP000298663">
    <property type="component" value="Unassembled WGS sequence"/>
</dbReference>